<gene>
    <name evidence="6" type="ORF">PCON_01893</name>
</gene>
<reference evidence="6 7" key="1">
    <citation type="journal article" date="2013" name="PLoS Genet.">
        <title>The genome and development-dependent transcriptomes of Pyronema confluens: a window into fungal evolution.</title>
        <authorList>
            <person name="Traeger S."/>
            <person name="Altegoer F."/>
            <person name="Freitag M."/>
            <person name="Gabaldon T."/>
            <person name="Kempken F."/>
            <person name="Kumar A."/>
            <person name="Marcet-Houben M."/>
            <person name="Poggeler S."/>
            <person name="Stajich J.E."/>
            <person name="Nowrousian M."/>
        </authorList>
    </citation>
    <scope>NUCLEOTIDE SEQUENCE [LARGE SCALE GENOMIC DNA]</scope>
    <source>
        <strain evidence="7">CBS 100304</strain>
        <tissue evidence="6">Vegetative mycelium</tissue>
    </source>
</reference>
<protein>
    <submittedName>
        <fullName evidence="6">Similar to 8-amino-7-oxononanoate synthase acc. no. Q1DCV8</fullName>
    </submittedName>
</protein>
<proteinExistence type="inferred from homology"/>
<dbReference type="STRING" id="1076935.U4L2P7"/>
<dbReference type="eggNOG" id="KOG1359">
    <property type="taxonomic scope" value="Eukaryota"/>
</dbReference>
<dbReference type="GO" id="GO:0030170">
    <property type="term" value="F:pyridoxal phosphate binding"/>
    <property type="evidence" value="ECO:0007669"/>
    <property type="project" value="InterPro"/>
</dbReference>
<dbReference type="Proteomes" id="UP000018144">
    <property type="component" value="Unassembled WGS sequence"/>
</dbReference>
<feature type="domain" description="Aminotransferase class I/classII large" evidence="5">
    <location>
        <begin position="32"/>
        <end position="384"/>
    </location>
</feature>
<evidence type="ECO:0000259" key="5">
    <source>
        <dbReference type="Pfam" id="PF00155"/>
    </source>
</evidence>
<comment type="similarity">
    <text evidence="2">Belongs to the class-II pyridoxal-phosphate-dependent aminotransferase family. BioF subfamily.</text>
</comment>
<dbReference type="OrthoDB" id="2382073at2759"/>
<evidence type="ECO:0000313" key="6">
    <source>
        <dbReference type="EMBL" id="CCX04345.1"/>
    </source>
</evidence>
<accession>U4L2P7</accession>
<dbReference type="PANTHER" id="PTHR13693">
    <property type="entry name" value="CLASS II AMINOTRANSFERASE/8-AMINO-7-OXONONANOATE SYNTHASE"/>
    <property type="match status" value="1"/>
</dbReference>
<comment type="cofactor">
    <cofactor evidence="1">
        <name>pyridoxal 5'-phosphate</name>
        <dbReference type="ChEBI" id="CHEBI:597326"/>
    </cofactor>
</comment>
<name>U4L2P7_PYROM</name>
<dbReference type="InterPro" id="IPR050087">
    <property type="entry name" value="AON_synthase_class-II"/>
</dbReference>
<organism evidence="6 7">
    <name type="scientific">Pyronema omphalodes (strain CBS 100304)</name>
    <name type="common">Pyronema confluens</name>
    <dbReference type="NCBI Taxonomy" id="1076935"/>
    <lineage>
        <taxon>Eukaryota</taxon>
        <taxon>Fungi</taxon>
        <taxon>Dikarya</taxon>
        <taxon>Ascomycota</taxon>
        <taxon>Pezizomycotina</taxon>
        <taxon>Pezizomycetes</taxon>
        <taxon>Pezizales</taxon>
        <taxon>Pyronemataceae</taxon>
        <taxon>Pyronema</taxon>
    </lineage>
</organism>
<keyword evidence="4" id="KW-0663">Pyridoxal phosphate</keyword>
<dbReference type="GO" id="GO:0016740">
    <property type="term" value="F:transferase activity"/>
    <property type="evidence" value="ECO:0007669"/>
    <property type="project" value="UniProtKB-KW"/>
</dbReference>
<dbReference type="Pfam" id="PF00155">
    <property type="entry name" value="Aminotran_1_2"/>
    <property type="match status" value="1"/>
</dbReference>
<dbReference type="InterPro" id="IPR004839">
    <property type="entry name" value="Aminotransferase_I/II_large"/>
</dbReference>
<evidence type="ECO:0000313" key="7">
    <source>
        <dbReference type="Proteomes" id="UP000018144"/>
    </source>
</evidence>
<dbReference type="Gene3D" id="3.90.1150.10">
    <property type="entry name" value="Aspartate Aminotransferase, domain 1"/>
    <property type="match status" value="1"/>
</dbReference>
<dbReference type="PANTHER" id="PTHR13693:SF77">
    <property type="entry name" value="8-AMINO-7-OXONONANOATE SYNTHASE"/>
    <property type="match status" value="1"/>
</dbReference>
<dbReference type="OMA" id="GTHEYCD"/>
<dbReference type="AlphaFoldDB" id="U4L2P7"/>
<dbReference type="InterPro" id="IPR015421">
    <property type="entry name" value="PyrdxlP-dep_Trfase_major"/>
</dbReference>
<evidence type="ECO:0000256" key="3">
    <source>
        <dbReference type="ARBA" id="ARBA00022679"/>
    </source>
</evidence>
<evidence type="ECO:0000256" key="4">
    <source>
        <dbReference type="ARBA" id="ARBA00022898"/>
    </source>
</evidence>
<keyword evidence="3" id="KW-0808">Transferase</keyword>
<dbReference type="EMBL" id="HF935199">
    <property type="protein sequence ID" value="CCX04345.1"/>
    <property type="molecule type" value="Genomic_DNA"/>
</dbReference>
<dbReference type="SUPFAM" id="SSF53383">
    <property type="entry name" value="PLP-dependent transferases"/>
    <property type="match status" value="1"/>
</dbReference>
<sequence length="407" mass="44751">MPLSDQLQTALTRRRQLSFFRTLTLPRPNTADFSSNDFLSLSTNAELRTEFLSELQFAGDFPLGSGGSRLLDGNTPYTESLESRIATFLGAPCGLLFNSGFDANSGFFSCIPQPGDAVVYDELIHASVHEGMRLSRAAEKVKFLHNDVEDLCRVLQRVKQPGRNIFVAVEGLYSMDGDTAPLRKIVEAVENICQGTGHVVVDEAHSTGCFGPNGRGLTVSLGLEKRVFARLHTFGKSLASNGAIILCDPLVREYLINYARTLIFTTALGFPALASVKAAFAMLERGDTVPLQEKLHDNITCLHDGLKSLPSSGRLSILNPKQRDTPIVALLTDKPRDLAKWLQDGGYMVRPIVHPTVPKGKERVRVCLHSGNTISEIRGLVSRILTWVDVELRTEQVSEQSIFKSKL</sequence>
<dbReference type="Gene3D" id="3.40.640.10">
    <property type="entry name" value="Type I PLP-dependent aspartate aminotransferase-like (Major domain)"/>
    <property type="match status" value="1"/>
</dbReference>
<evidence type="ECO:0000256" key="2">
    <source>
        <dbReference type="ARBA" id="ARBA00010008"/>
    </source>
</evidence>
<evidence type="ECO:0000256" key="1">
    <source>
        <dbReference type="ARBA" id="ARBA00001933"/>
    </source>
</evidence>
<dbReference type="InterPro" id="IPR015424">
    <property type="entry name" value="PyrdxlP-dep_Trfase"/>
</dbReference>
<keyword evidence="7" id="KW-1185">Reference proteome</keyword>
<dbReference type="GO" id="GO:0009102">
    <property type="term" value="P:biotin biosynthetic process"/>
    <property type="evidence" value="ECO:0007669"/>
    <property type="project" value="TreeGrafter"/>
</dbReference>
<dbReference type="InterPro" id="IPR015422">
    <property type="entry name" value="PyrdxlP-dep_Trfase_small"/>
</dbReference>